<dbReference type="PROSITE" id="PS51379">
    <property type="entry name" value="4FE4S_FER_2"/>
    <property type="match status" value="2"/>
</dbReference>
<gene>
    <name evidence="5" type="ORF">GKZ28_15015</name>
</gene>
<dbReference type="SUPFAM" id="SSF52218">
    <property type="entry name" value="Flavoproteins"/>
    <property type="match status" value="1"/>
</dbReference>
<dbReference type="Gene3D" id="3.40.50.360">
    <property type="match status" value="1"/>
</dbReference>
<feature type="domain" description="4Fe-4S ferredoxin-type" evidence="4">
    <location>
        <begin position="181"/>
        <end position="211"/>
    </location>
</feature>
<evidence type="ECO:0000313" key="5">
    <source>
        <dbReference type="EMBL" id="MVX65000.1"/>
    </source>
</evidence>
<dbReference type="InterPro" id="IPR047964">
    <property type="entry name" value="EFR1-like"/>
</dbReference>
<dbReference type="EMBL" id="WSRQ01000024">
    <property type="protein sequence ID" value="MVX65000.1"/>
    <property type="molecule type" value="Genomic_DNA"/>
</dbReference>
<organism evidence="5 6">
    <name type="scientific">Clostridium chromiireducens</name>
    <dbReference type="NCBI Taxonomy" id="225345"/>
    <lineage>
        <taxon>Bacteria</taxon>
        <taxon>Bacillati</taxon>
        <taxon>Bacillota</taxon>
        <taxon>Clostridia</taxon>
        <taxon>Eubacteriales</taxon>
        <taxon>Clostridiaceae</taxon>
        <taxon>Clostridium</taxon>
    </lineage>
</organism>
<dbReference type="NCBIfam" id="NF038196">
    <property type="entry name" value="ferrodoxin_EFR1"/>
    <property type="match status" value="1"/>
</dbReference>
<dbReference type="InterPro" id="IPR017900">
    <property type="entry name" value="4Fe4S_Fe_S_CS"/>
</dbReference>
<dbReference type="SUPFAM" id="SSF54862">
    <property type="entry name" value="4Fe-4S ferredoxins"/>
    <property type="match status" value="1"/>
</dbReference>
<comment type="caution">
    <text evidence="5">The sequence shown here is derived from an EMBL/GenBank/DDBJ whole genome shotgun (WGS) entry which is preliminary data.</text>
</comment>
<dbReference type="GO" id="GO:0046872">
    <property type="term" value="F:metal ion binding"/>
    <property type="evidence" value="ECO:0007669"/>
    <property type="project" value="UniProtKB-KW"/>
</dbReference>
<dbReference type="Gene3D" id="3.30.70.20">
    <property type="match status" value="1"/>
</dbReference>
<proteinExistence type="predicted"/>
<dbReference type="PROSITE" id="PS00198">
    <property type="entry name" value="4FE4S_FER_1"/>
    <property type="match status" value="2"/>
</dbReference>
<evidence type="ECO:0000256" key="2">
    <source>
        <dbReference type="ARBA" id="ARBA00023004"/>
    </source>
</evidence>
<protein>
    <submittedName>
        <fullName evidence="5">4Fe-4S dicluster domain-containing protein</fullName>
    </submittedName>
</protein>
<evidence type="ECO:0000256" key="3">
    <source>
        <dbReference type="ARBA" id="ARBA00023014"/>
    </source>
</evidence>
<evidence type="ECO:0000259" key="4">
    <source>
        <dbReference type="PROSITE" id="PS51379"/>
    </source>
</evidence>
<dbReference type="AlphaFoldDB" id="A0A964RNW2"/>
<dbReference type="Proteomes" id="UP000656077">
    <property type="component" value="Unassembled WGS sequence"/>
</dbReference>
<sequence>MNKNKTIFYFSATGNSLQTALDIANALGDTDVVSISKAGMNYNCNSEVIGFVFPVYAWGLPNIVYEFIKSCNFNKNAYFFSIVTCGGAIGTCLTDVNNLLKEKGAYLHYGSKLRFLSNYILMVDIKKDKVDQKIARADSRLALIIKDIMSRKESKIKGSSGILSGYFKNSHEKAIANYKFTDKDYNVSKSCTKCGICVSVCPVKNIEIIDEKVTFKHNCERCLACIHWCPQKAINYKDKTQNKRRYHHPKVKLAQLQSR</sequence>
<dbReference type="GO" id="GO:0051536">
    <property type="term" value="F:iron-sulfur cluster binding"/>
    <property type="evidence" value="ECO:0007669"/>
    <property type="project" value="UniProtKB-KW"/>
</dbReference>
<dbReference type="RefSeq" id="WP_160359813.1">
    <property type="nucleotide sequence ID" value="NZ_WSRQ01000024.1"/>
</dbReference>
<dbReference type="InterPro" id="IPR017896">
    <property type="entry name" value="4Fe4S_Fe-S-bd"/>
</dbReference>
<evidence type="ECO:0000256" key="1">
    <source>
        <dbReference type="ARBA" id="ARBA00022723"/>
    </source>
</evidence>
<accession>A0A964RNW2</accession>
<dbReference type="InterPro" id="IPR029039">
    <property type="entry name" value="Flavoprotein-like_sf"/>
</dbReference>
<keyword evidence="3" id="KW-0411">Iron-sulfur</keyword>
<name>A0A964RNW2_9CLOT</name>
<reference evidence="5" key="1">
    <citation type="submission" date="2019-12" db="EMBL/GenBank/DDBJ databases">
        <title>Microbes associate with the intestines of laboratory mice.</title>
        <authorList>
            <person name="Navarre W."/>
            <person name="Wong E."/>
        </authorList>
    </citation>
    <scope>NUCLEOTIDE SEQUENCE</scope>
    <source>
        <strain evidence="5">NM79_F5</strain>
    </source>
</reference>
<evidence type="ECO:0000313" key="6">
    <source>
        <dbReference type="Proteomes" id="UP000656077"/>
    </source>
</evidence>
<dbReference type="Pfam" id="PF13237">
    <property type="entry name" value="Fer4_10"/>
    <property type="match status" value="1"/>
</dbReference>
<feature type="domain" description="4Fe-4S ferredoxin-type" evidence="4">
    <location>
        <begin position="218"/>
        <end position="239"/>
    </location>
</feature>
<keyword evidence="1" id="KW-0479">Metal-binding</keyword>
<keyword evidence="2" id="KW-0408">Iron</keyword>